<proteinExistence type="predicted"/>
<dbReference type="SMART" id="SM00266">
    <property type="entry name" value="CAD"/>
    <property type="match status" value="1"/>
</dbReference>
<reference evidence="4" key="1">
    <citation type="submission" date="2025-08" db="UniProtKB">
        <authorList>
            <consortium name="Ensembl"/>
        </authorList>
    </citation>
    <scope>IDENTIFICATION</scope>
</reference>
<dbReference type="GO" id="GO:0006915">
    <property type="term" value="P:apoptotic process"/>
    <property type="evidence" value="ECO:0007669"/>
    <property type="project" value="UniProtKB-UniRule"/>
</dbReference>
<name>A0A8C3G5J7_CYCLU</name>
<evidence type="ECO:0000313" key="4">
    <source>
        <dbReference type="Ensembl" id="ENSCLMP00005035878.1"/>
    </source>
</evidence>
<dbReference type="PROSITE" id="PS51135">
    <property type="entry name" value="CIDE_N"/>
    <property type="match status" value="1"/>
</dbReference>
<evidence type="ECO:0000256" key="2">
    <source>
        <dbReference type="PROSITE-ProRule" id="PRU00447"/>
    </source>
</evidence>
<dbReference type="InterPro" id="IPR003508">
    <property type="entry name" value="CIDE-N_dom"/>
</dbReference>
<evidence type="ECO:0000256" key="1">
    <source>
        <dbReference type="ARBA" id="ARBA00022703"/>
    </source>
</evidence>
<dbReference type="Gene3D" id="3.10.20.10">
    <property type="match status" value="1"/>
</dbReference>
<dbReference type="SUPFAM" id="SSF54277">
    <property type="entry name" value="CAD &amp; PB1 domains"/>
    <property type="match status" value="1"/>
</dbReference>
<dbReference type="GO" id="GO:0042981">
    <property type="term" value="P:regulation of apoptotic process"/>
    <property type="evidence" value="ECO:0007669"/>
    <property type="project" value="TreeGrafter"/>
</dbReference>
<dbReference type="Pfam" id="PF02017">
    <property type="entry name" value="CIDE-N"/>
    <property type="match status" value="1"/>
</dbReference>
<dbReference type="AlphaFoldDB" id="A0A8C3G5J7"/>
<keyword evidence="5" id="KW-1185">Reference proteome</keyword>
<dbReference type="GeneTree" id="ENSGT00390000018596"/>
<accession>A0A8C3G5J7</accession>
<dbReference type="Ensembl" id="ENSCLMT00005037309.1">
    <property type="protein sequence ID" value="ENSCLMP00005035878.1"/>
    <property type="gene ID" value="ENSCLMG00005017126.1"/>
</dbReference>
<feature type="domain" description="CIDE-N" evidence="3">
    <location>
        <begin position="41"/>
        <end position="117"/>
    </location>
</feature>
<keyword evidence="1 2" id="KW-0053">Apoptosis</keyword>
<organism evidence="4 5">
    <name type="scientific">Cyclopterus lumpus</name>
    <name type="common">Lumpsucker</name>
    <dbReference type="NCBI Taxonomy" id="8103"/>
    <lineage>
        <taxon>Eukaryota</taxon>
        <taxon>Metazoa</taxon>
        <taxon>Chordata</taxon>
        <taxon>Craniata</taxon>
        <taxon>Vertebrata</taxon>
        <taxon>Euteleostomi</taxon>
        <taxon>Actinopterygii</taxon>
        <taxon>Neopterygii</taxon>
        <taxon>Teleostei</taxon>
        <taxon>Neoteleostei</taxon>
        <taxon>Acanthomorphata</taxon>
        <taxon>Eupercaria</taxon>
        <taxon>Perciformes</taxon>
        <taxon>Cottioidei</taxon>
        <taxon>Cottales</taxon>
        <taxon>Cyclopteridae</taxon>
        <taxon>Cyclopterus</taxon>
    </lineage>
</organism>
<evidence type="ECO:0000259" key="3">
    <source>
        <dbReference type="PROSITE" id="PS51135"/>
    </source>
</evidence>
<protein>
    <submittedName>
        <fullName evidence="4">Cell death inducing DFFA like effector c</fullName>
    </submittedName>
</protein>
<sequence length="277" mass="30768">MEYAMKSLSLLTPSSLSKCVTASVSASASMTQQLLSGRAPRPKPFRVTNADRSVKKGIMADVLEDLMNKVSDSLSVPCVGALVLDEDGTGVDTEEFFQTLPDNAVLMVLEKGHKWTPQTNGPSRDQLSECRPHHRTDVAKVTFDLYKNHPKDFIGCLNVKATLYGAYSVSYDVRCYAAKKMLKEALRWTIFSMQATGHILLGSSCYIEQLLEEEEEEERPEKNLPLPQESRIRQLHSIVIGNRSSCLSHASLIVPWSALSCQLQPAPASENPRKRTK</sequence>
<evidence type="ECO:0000313" key="5">
    <source>
        <dbReference type="Proteomes" id="UP000694565"/>
    </source>
</evidence>
<dbReference type="Proteomes" id="UP000694565">
    <property type="component" value="Unplaced"/>
</dbReference>
<reference evidence="4" key="2">
    <citation type="submission" date="2025-09" db="UniProtKB">
        <authorList>
            <consortium name="Ensembl"/>
        </authorList>
    </citation>
    <scope>IDENTIFICATION</scope>
</reference>
<dbReference type="PANTHER" id="PTHR12306">
    <property type="entry name" value="CELL DEATH ACTIVATOR CIDE"/>
    <property type="match status" value="1"/>
</dbReference>
<dbReference type="PANTHER" id="PTHR12306:SF9">
    <property type="entry name" value="LIPID TRANSFERASE CIDEC"/>
    <property type="match status" value="1"/>
</dbReference>